<gene>
    <name evidence="1" type="ORF">DF223_10405</name>
</gene>
<name>A0A2U1TCQ7_9MICO</name>
<reference evidence="2" key="1">
    <citation type="submission" date="2018-04" db="EMBL/GenBank/DDBJ databases">
        <authorList>
            <person name="Liu S."/>
            <person name="Wang Z."/>
            <person name="Li J."/>
        </authorList>
    </citation>
    <scope>NUCLEOTIDE SEQUENCE [LARGE SCALE GENOMIC DNA]</scope>
    <source>
        <strain evidence="2">622</strain>
    </source>
</reference>
<dbReference type="AlphaFoldDB" id="A0A2U1TCQ7"/>
<evidence type="ECO:0000313" key="1">
    <source>
        <dbReference type="EMBL" id="PWC06664.1"/>
    </source>
</evidence>
<proteinExistence type="predicted"/>
<comment type="caution">
    <text evidence="1">The sequence shown here is derived from an EMBL/GenBank/DDBJ whole genome shotgun (WGS) entry which is preliminary data.</text>
</comment>
<dbReference type="Proteomes" id="UP000244962">
    <property type="component" value="Unassembled WGS sequence"/>
</dbReference>
<evidence type="ECO:0000313" key="2">
    <source>
        <dbReference type="Proteomes" id="UP000244962"/>
    </source>
</evidence>
<protein>
    <submittedName>
        <fullName evidence="1">Uncharacterized protein</fullName>
    </submittedName>
</protein>
<dbReference type="EMBL" id="QEFB01000011">
    <property type="protein sequence ID" value="PWC06664.1"/>
    <property type="molecule type" value="Genomic_DNA"/>
</dbReference>
<sequence>MSELAYMVREDWGQHGTAMEPQSAVIREWIGEAPYLFAVADSKRFSRDDRDADLEAAEFVAPEGATRIVFNIRELGTLKSEGKVIDHAVVALHPLKQAELETIREAVEAGSVRRLFVLIWSPRDLVRIWLDGSGALNLHTGEPMIAPDPLMVEAGRMMIDHQYNGLSSGQGKDAVVQLVRAFSSGGYPIDVNAWLRAYFAAGGTFHHAESIEKLIKEMKAGTKHRVKPHYRENILEIIEERVRDGSSVES</sequence>
<dbReference type="RefSeq" id="WP_108963109.1">
    <property type="nucleotide sequence ID" value="NZ_QEFB01000011.1"/>
</dbReference>
<keyword evidence="2" id="KW-1185">Reference proteome</keyword>
<organism evidence="1 2">
    <name type="scientific">Mycetocola zhujimingii</name>
    <dbReference type="NCBI Taxonomy" id="2079792"/>
    <lineage>
        <taxon>Bacteria</taxon>
        <taxon>Bacillati</taxon>
        <taxon>Actinomycetota</taxon>
        <taxon>Actinomycetes</taxon>
        <taxon>Micrococcales</taxon>
        <taxon>Microbacteriaceae</taxon>
        <taxon>Mycetocola</taxon>
    </lineage>
</organism>
<accession>A0A2U1TCQ7</accession>